<organism evidence="13 14">
    <name type="scientific">Megalurothrips usitatus</name>
    <name type="common">bean blossom thrips</name>
    <dbReference type="NCBI Taxonomy" id="439358"/>
    <lineage>
        <taxon>Eukaryota</taxon>
        <taxon>Metazoa</taxon>
        <taxon>Ecdysozoa</taxon>
        <taxon>Arthropoda</taxon>
        <taxon>Hexapoda</taxon>
        <taxon>Insecta</taxon>
        <taxon>Pterygota</taxon>
        <taxon>Neoptera</taxon>
        <taxon>Paraneoptera</taxon>
        <taxon>Thysanoptera</taxon>
        <taxon>Terebrantia</taxon>
        <taxon>Thripoidea</taxon>
        <taxon>Thripidae</taxon>
        <taxon>Megalurothrips</taxon>
    </lineage>
</organism>
<dbReference type="PROSITE" id="PS00027">
    <property type="entry name" value="HOMEOBOX_1"/>
    <property type="match status" value="1"/>
</dbReference>
<dbReference type="SUPFAM" id="SSF46689">
    <property type="entry name" value="Homeodomain-like"/>
    <property type="match status" value="1"/>
</dbReference>
<comment type="subcellular location">
    <subcellularLocation>
        <location evidence="1 9 10">Nucleus</location>
    </subcellularLocation>
</comment>
<feature type="compositionally biased region" description="Acidic residues" evidence="11">
    <location>
        <begin position="420"/>
        <end position="437"/>
    </location>
</feature>
<dbReference type="InterPro" id="IPR009057">
    <property type="entry name" value="Homeodomain-like_sf"/>
</dbReference>
<dbReference type="PROSITE" id="PS50071">
    <property type="entry name" value="HOMEOBOX_2"/>
    <property type="match status" value="1"/>
</dbReference>
<keyword evidence="3" id="KW-0217">Developmental protein</keyword>
<evidence type="ECO:0000256" key="4">
    <source>
        <dbReference type="ARBA" id="ARBA00023015"/>
    </source>
</evidence>
<feature type="region of interest" description="Disordered" evidence="11">
    <location>
        <begin position="178"/>
        <end position="241"/>
    </location>
</feature>
<feature type="compositionally biased region" description="Pro residues" evidence="11">
    <location>
        <begin position="358"/>
        <end position="368"/>
    </location>
</feature>
<dbReference type="EMBL" id="JAPTSV010000009">
    <property type="protein sequence ID" value="KAJ1524051.1"/>
    <property type="molecule type" value="Genomic_DNA"/>
</dbReference>
<evidence type="ECO:0000256" key="7">
    <source>
        <dbReference type="ARBA" id="ARBA00023163"/>
    </source>
</evidence>
<comment type="caution">
    <text evidence="13">The sequence shown here is derived from an EMBL/GenBank/DDBJ whole genome shotgun (WGS) entry which is preliminary data.</text>
</comment>
<evidence type="ECO:0000313" key="14">
    <source>
        <dbReference type="Proteomes" id="UP001075354"/>
    </source>
</evidence>
<dbReference type="GO" id="GO:0000981">
    <property type="term" value="F:DNA-binding transcription factor activity, RNA polymerase II-specific"/>
    <property type="evidence" value="ECO:0007669"/>
    <property type="project" value="InterPro"/>
</dbReference>
<evidence type="ECO:0000256" key="10">
    <source>
        <dbReference type="RuleBase" id="RU000682"/>
    </source>
</evidence>
<dbReference type="InterPro" id="IPR017970">
    <property type="entry name" value="Homeobox_CS"/>
</dbReference>
<evidence type="ECO:0000256" key="5">
    <source>
        <dbReference type="ARBA" id="ARBA00023125"/>
    </source>
</evidence>
<sequence>MAARHTPPAAYANPPLGAIHYRRLLLRHSVRVRAHAPEAGRERRRFYRANTPPRHTAGRASLLHLPRAVKCGAPAVSLALPPPPVAPLANPHVSCVAGVCTNGTAPSVSSINRILRNRAAERAAAEFARAAGYGLYAHAQQVHAGVAAGVHAHPAYAAFHWPTSAAAAAAHLWPSSGAGSGHGAGHGPGHGSGPPGAGGSLPGAAPTLPSPGSTPSRATPPGLPLGLPHHHPHPLDPNMGLLQHNADILGMPRLMDPDDAMGSDTSEAPKFRRNRTTFSAEQLQELEREFDKSHYPCVSTRERLAGKTSLSEARVQVWFSNRRAKWRRHQRMNLLKRAAKEAQQAGGPGGSGGTAPPSQGPPAPPGSAPTPGAAASTLGSSPPRTPPLCSTAAFGPRTLMGGRNSAFRSLVPHSPSYDSSDSDEEINVHEYDEDVSDYENKMRSLRQQMAEEERLHGGRRPSTDDPSSDSDSDVDVDSHPLSVANLLTRRSPDAGPQPLQLTKHDRD</sequence>
<dbReference type="PANTHER" id="PTHR45636">
    <property type="entry name" value="PAIRED BOX PROTEIN PAX-6-RELATED-RELATED"/>
    <property type="match status" value="1"/>
</dbReference>
<dbReference type="Gene3D" id="1.10.10.60">
    <property type="entry name" value="Homeodomain-like"/>
    <property type="match status" value="1"/>
</dbReference>
<evidence type="ECO:0000256" key="2">
    <source>
        <dbReference type="ARBA" id="ARBA00005733"/>
    </source>
</evidence>
<proteinExistence type="inferred from homology"/>
<dbReference type="GO" id="GO:0000978">
    <property type="term" value="F:RNA polymerase II cis-regulatory region sequence-specific DNA binding"/>
    <property type="evidence" value="ECO:0007669"/>
    <property type="project" value="TreeGrafter"/>
</dbReference>
<keyword evidence="4" id="KW-0805">Transcription regulation</keyword>
<dbReference type="Pfam" id="PF00046">
    <property type="entry name" value="Homeodomain"/>
    <property type="match status" value="1"/>
</dbReference>
<feature type="region of interest" description="Disordered" evidence="11">
    <location>
        <begin position="337"/>
        <end position="507"/>
    </location>
</feature>
<dbReference type="InterPro" id="IPR043565">
    <property type="entry name" value="PAX_fam"/>
</dbReference>
<name>A0AAV7XHR5_9NEOP</name>
<keyword evidence="14" id="KW-1185">Reference proteome</keyword>
<keyword evidence="7" id="KW-0804">Transcription</keyword>
<comment type="similarity">
    <text evidence="2">Belongs to the paired homeobox family.</text>
</comment>
<dbReference type="SMART" id="SM00389">
    <property type="entry name" value="HOX"/>
    <property type="match status" value="1"/>
</dbReference>
<evidence type="ECO:0000256" key="1">
    <source>
        <dbReference type="ARBA" id="ARBA00004123"/>
    </source>
</evidence>
<keyword evidence="5 9" id="KW-0238">DNA-binding</keyword>
<evidence type="ECO:0000313" key="13">
    <source>
        <dbReference type="EMBL" id="KAJ1524051.1"/>
    </source>
</evidence>
<evidence type="ECO:0000256" key="6">
    <source>
        <dbReference type="ARBA" id="ARBA00023155"/>
    </source>
</evidence>
<dbReference type="GO" id="GO:0005634">
    <property type="term" value="C:nucleus"/>
    <property type="evidence" value="ECO:0007669"/>
    <property type="project" value="UniProtKB-SubCell"/>
</dbReference>
<reference evidence="13" key="1">
    <citation type="submission" date="2022-12" db="EMBL/GenBank/DDBJ databases">
        <title>Chromosome-level genome assembly of the bean flower thrips Megalurothrips usitatus.</title>
        <authorList>
            <person name="Ma L."/>
            <person name="Liu Q."/>
            <person name="Li H."/>
            <person name="Cai W."/>
        </authorList>
    </citation>
    <scope>NUCLEOTIDE SEQUENCE</scope>
    <source>
        <strain evidence="13">Cailab_2022a</strain>
    </source>
</reference>
<dbReference type="InterPro" id="IPR036388">
    <property type="entry name" value="WH-like_DNA-bd_sf"/>
</dbReference>
<gene>
    <name evidence="13" type="ORF">ONE63_010591</name>
</gene>
<dbReference type="AlphaFoldDB" id="A0AAV7XHR5"/>
<dbReference type="Gene3D" id="1.10.10.10">
    <property type="entry name" value="Winged helix-like DNA-binding domain superfamily/Winged helix DNA-binding domain"/>
    <property type="match status" value="1"/>
</dbReference>
<keyword evidence="8 9" id="KW-0539">Nucleus</keyword>
<feature type="DNA-binding region" description="Homeobox" evidence="9">
    <location>
        <begin position="271"/>
        <end position="330"/>
    </location>
</feature>
<keyword evidence="6 9" id="KW-0371">Homeobox</keyword>
<dbReference type="InterPro" id="IPR001356">
    <property type="entry name" value="HD"/>
</dbReference>
<evidence type="ECO:0000256" key="9">
    <source>
        <dbReference type="PROSITE-ProRule" id="PRU00108"/>
    </source>
</evidence>
<feature type="compositionally biased region" description="Gly residues" evidence="11">
    <location>
        <begin position="178"/>
        <end position="201"/>
    </location>
</feature>
<evidence type="ECO:0000256" key="8">
    <source>
        <dbReference type="ARBA" id="ARBA00023242"/>
    </source>
</evidence>
<feature type="compositionally biased region" description="Acidic residues" evidence="11">
    <location>
        <begin position="466"/>
        <end position="475"/>
    </location>
</feature>
<protein>
    <recommendedName>
        <fullName evidence="12">Homeobox domain-containing protein</fullName>
    </recommendedName>
</protein>
<accession>A0AAV7XHR5</accession>
<evidence type="ECO:0000259" key="12">
    <source>
        <dbReference type="PROSITE" id="PS50071"/>
    </source>
</evidence>
<dbReference type="Proteomes" id="UP001075354">
    <property type="component" value="Chromosome 9"/>
</dbReference>
<dbReference type="CDD" id="cd00086">
    <property type="entry name" value="homeodomain"/>
    <property type="match status" value="1"/>
</dbReference>
<dbReference type="FunFam" id="1.10.10.60:FF:000307">
    <property type="entry name" value="Eyegone, isoform A"/>
    <property type="match status" value="1"/>
</dbReference>
<feature type="domain" description="Homeobox" evidence="12">
    <location>
        <begin position="269"/>
        <end position="329"/>
    </location>
</feature>
<evidence type="ECO:0000256" key="11">
    <source>
        <dbReference type="SAM" id="MobiDB-lite"/>
    </source>
</evidence>
<dbReference type="PANTHER" id="PTHR45636:SF50">
    <property type="entry name" value="EYEGONE, ISOFORM A-RELATED"/>
    <property type="match status" value="1"/>
</dbReference>
<evidence type="ECO:0000256" key="3">
    <source>
        <dbReference type="ARBA" id="ARBA00022473"/>
    </source>
</evidence>